<dbReference type="AlphaFoldDB" id="A0A9Q0D7C3"/>
<accession>A0A9Q0D7C3</accession>
<dbReference type="InterPro" id="IPR038765">
    <property type="entry name" value="Papain-like_cys_pep_sf"/>
</dbReference>
<dbReference type="GO" id="GO:0004843">
    <property type="term" value="F:cysteine-type deubiquitinase activity"/>
    <property type="evidence" value="ECO:0007669"/>
    <property type="project" value="UniProtKB-UniRule"/>
</dbReference>
<dbReference type="GO" id="GO:0005829">
    <property type="term" value="C:cytosol"/>
    <property type="evidence" value="ECO:0007669"/>
    <property type="project" value="TreeGrafter"/>
</dbReference>
<dbReference type="GO" id="GO:0006508">
    <property type="term" value="P:proteolysis"/>
    <property type="evidence" value="ECO:0007669"/>
    <property type="project" value="UniProtKB-KW"/>
</dbReference>
<feature type="region of interest" description="Disordered" evidence="2">
    <location>
        <begin position="362"/>
        <end position="385"/>
    </location>
</feature>
<evidence type="ECO:0000256" key="2">
    <source>
        <dbReference type="SAM" id="MobiDB-lite"/>
    </source>
</evidence>
<evidence type="ECO:0000313" key="5">
    <source>
        <dbReference type="Proteomes" id="UP001148018"/>
    </source>
</evidence>
<dbReference type="PANTHER" id="PTHR24006:SF915">
    <property type="entry name" value="UBIQUITIN CARBOXYL-TERMINAL HYDROLASE-RELATED"/>
    <property type="match status" value="1"/>
</dbReference>
<evidence type="ECO:0000259" key="3">
    <source>
        <dbReference type="PROSITE" id="PS50235"/>
    </source>
</evidence>
<dbReference type="PROSITE" id="PS00973">
    <property type="entry name" value="USP_2"/>
    <property type="match status" value="1"/>
</dbReference>
<dbReference type="InterPro" id="IPR018200">
    <property type="entry name" value="USP_CS"/>
</dbReference>
<dbReference type="CDD" id="cd02257">
    <property type="entry name" value="Peptidase_C19"/>
    <property type="match status" value="1"/>
</dbReference>
<evidence type="ECO:0000256" key="1">
    <source>
        <dbReference type="RuleBase" id="RU366025"/>
    </source>
</evidence>
<keyword evidence="1" id="KW-0833">Ubl conjugation pathway</keyword>
<protein>
    <recommendedName>
        <fullName evidence="1">Ubiquitin carboxyl-terminal hydrolase</fullName>
        <ecNumber evidence="1">3.4.19.12</ecNumber>
    </recommendedName>
</protein>
<keyword evidence="5" id="KW-1185">Reference proteome</keyword>
<feature type="non-terminal residue" evidence="4">
    <location>
        <position position="456"/>
    </location>
</feature>
<feature type="domain" description="USP" evidence="3">
    <location>
        <begin position="127"/>
        <end position="456"/>
    </location>
</feature>
<feature type="non-terminal residue" evidence="4">
    <location>
        <position position="1"/>
    </location>
</feature>
<dbReference type="InterPro" id="IPR028889">
    <property type="entry name" value="USP"/>
</dbReference>
<name>A0A9Q0D7C3_9TELE</name>
<feature type="compositionally biased region" description="Basic and acidic residues" evidence="2">
    <location>
        <begin position="14"/>
        <end position="35"/>
    </location>
</feature>
<keyword evidence="1" id="KW-0378">Hydrolase</keyword>
<dbReference type="PROSITE" id="PS00972">
    <property type="entry name" value="USP_1"/>
    <property type="match status" value="1"/>
</dbReference>
<organism evidence="4 5">
    <name type="scientific">Muraenolepis orangiensis</name>
    <name type="common">Patagonian moray cod</name>
    <dbReference type="NCBI Taxonomy" id="630683"/>
    <lineage>
        <taxon>Eukaryota</taxon>
        <taxon>Metazoa</taxon>
        <taxon>Chordata</taxon>
        <taxon>Craniata</taxon>
        <taxon>Vertebrata</taxon>
        <taxon>Euteleostomi</taxon>
        <taxon>Actinopterygii</taxon>
        <taxon>Neopterygii</taxon>
        <taxon>Teleostei</taxon>
        <taxon>Neoteleostei</taxon>
        <taxon>Acanthomorphata</taxon>
        <taxon>Zeiogadaria</taxon>
        <taxon>Gadariae</taxon>
        <taxon>Gadiformes</taxon>
        <taxon>Muraenolepidoidei</taxon>
        <taxon>Muraenolepididae</taxon>
        <taxon>Muraenolepis</taxon>
    </lineage>
</organism>
<gene>
    <name evidence="4" type="ORF">NHX12_029527</name>
</gene>
<dbReference type="InterPro" id="IPR050164">
    <property type="entry name" value="Peptidase_C19"/>
</dbReference>
<feature type="region of interest" description="Disordered" evidence="2">
    <location>
        <begin position="1"/>
        <end position="94"/>
    </location>
</feature>
<dbReference type="EMBL" id="JANIIK010000461">
    <property type="protein sequence ID" value="KAJ3583275.1"/>
    <property type="molecule type" value="Genomic_DNA"/>
</dbReference>
<keyword evidence="1" id="KW-0645">Protease</keyword>
<dbReference type="PROSITE" id="PS50235">
    <property type="entry name" value="USP_3"/>
    <property type="match status" value="1"/>
</dbReference>
<evidence type="ECO:0000313" key="4">
    <source>
        <dbReference type="EMBL" id="KAJ3583275.1"/>
    </source>
</evidence>
<keyword evidence="1" id="KW-0788">Thiol protease</keyword>
<dbReference type="GO" id="GO:0016579">
    <property type="term" value="P:protein deubiquitination"/>
    <property type="evidence" value="ECO:0007669"/>
    <property type="project" value="InterPro"/>
</dbReference>
<dbReference type="PANTHER" id="PTHR24006">
    <property type="entry name" value="UBIQUITIN CARBOXYL-TERMINAL HYDROLASE"/>
    <property type="match status" value="1"/>
</dbReference>
<proteinExistence type="inferred from homology"/>
<dbReference type="SUPFAM" id="SSF54001">
    <property type="entry name" value="Cysteine proteinases"/>
    <property type="match status" value="1"/>
</dbReference>
<dbReference type="Gene3D" id="3.90.70.10">
    <property type="entry name" value="Cysteine proteinases"/>
    <property type="match status" value="1"/>
</dbReference>
<dbReference type="GO" id="GO:0005634">
    <property type="term" value="C:nucleus"/>
    <property type="evidence" value="ECO:0007669"/>
    <property type="project" value="TreeGrafter"/>
</dbReference>
<comment type="similarity">
    <text evidence="1">Belongs to the peptidase C19 family.</text>
</comment>
<dbReference type="OrthoDB" id="289038at2759"/>
<feature type="compositionally biased region" description="Basic and acidic residues" evidence="2">
    <location>
        <begin position="374"/>
        <end position="385"/>
    </location>
</feature>
<reference evidence="4" key="1">
    <citation type="submission" date="2022-07" db="EMBL/GenBank/DDBJ databases">
        <title>Chromosome-level genome of Muraenolepis orangiensis.</title>
        <authorList>
            <person name="Kim J."/>
        </authorList>
    </citation>
    <scope>NUCLEOTIDE SEQUENCE</scope>
    <source>
        <strain evidence="4">KU_S4_2022</strain>
        <tissue evidence="4">Muscle</tissue>
    </source>
</reference>
<comment type="catalytic activity">
    <reaction evidence="1">
        <text>Thiol-dependent hydrolysis of ester, thioester, amide, peptide and isopeptide bonds formed by the C-terminal Gly of ubiquitin (a 76-residue protein attached to proteins as an intracellular targeting signal).</text>
        <dbReference type="EC" id="3.4.19.12"/>
    </reaction>
</comment>
<dbReference type="Pfam" id="PF00443">
    <property type="entry name" value="UCH"/>
    <property type="match status" value="1"/>
</dbReference>
<dbReference type="InterPro" id="IPR001394">
    <property type="entry name" value="Peptidase_C19_UCH"/>
</dbReference>
<dbReference type="GO" id="GO:0000082">
    <property type="term" value="P:G1/S transition of mitotic cell cycle"/>
    <property type="evidence" value="ECO:0007669"/>
    <property type="project" value="TreeGrafter"/>
</dbReference>
<dbReference type="EC" id="3.4.19.12" evidence="1"/>
<feature type="compositionally biased region" description="Low complexity" evidence="2">
    <location>
        <begin position="45"/>
        <end position="58"/>
    </location>
</feature>
<comment type="caution">
    <text evidence="4">The sequence shown here is derived from an EMBL/GenBank/DDBJ whole genome shotgun (WGS) entry which is preliminary data.</text>
</comment>
<dbReference type="Proteomes" id="UP001148018">
    <property type="component" value="Unassembled WGS sequence"/>
</dbReference>
<sequence length="456" mass="50855">SIETLDRCRRRARDHGGVDDKSIDHRNRSTEDSDHGGVLFQTGLDSDSQEGGEQSSSESSHHSLPAGAGSELQEVETTAPPAETEDFSEPRGSASLERQLIGAESSRLLSFFSSSGRDRTQPGQKTLGLPNIGNSCFLNSALQCLYSLPSFSGDIRRQEALWSPQRGTSLNLLRDLGELHKSRKGQRSYKDKRGLLRSIKSSLAEFNEEYNDYSEQDAHEFLLLLFMKLKTEAETLQWASSSPSYVCPVQNFEFRLQCVRTCSSCGDKVFQEEKHNNLSLDLHPLLTGGLELYFKASELECTCWRCSGRQATVVRHFLTLPRVLVLHLKRFHRDGRRMRKATDAVSIPPLLSLASLVGEQGDAAGRDTAPTDFSGDKEREHQDVSVKDHCDQTSYRLSGIVSHLGDSIDTGHYISDTAGENGPGWLTLNDRDVRTTAETTVLKTRDQTAYILFYFL</sequence>